<dbReference type="EMBL" id="FOLY01000001">
    <property type="protein sequence ID" value="SFC01317.1"/>
    <property type="molecule type" value="Genomic_DNA"/>
</dbReference>
<gene>
    <name evidence="2" type="ORF">SAMN05421848_0220</name>
</gene>
<dbReference type="SUPFAM" id="SSF159664">
    <property type="entry name" value="CobE/GbiG C-terminal domain-like"/>
    <property type="match status" value="1"/>
</dbReference>
<dbReference type="STRING" id="402385.SAMN05421848_0220"/>
<dbReference type="InterPro" id="IPR002750">
    <property type="entry name" value="CobE/GbiG_C"/>
</dbReference>
<sequence length="143" mass="14938">MQSDGVGPVAMGVGCRRDCPPGVLEALAMTTLARAGLHLDQVTLVATLAGRQHEAAITSLAQRCHCPLMALPPEALRARESAMSHVSDTTRRVHNVPGVAEAAALAAIHDHTGRQAQLLVGRQHCDRATCALAIPVATTPMAE</sequence>
<dbReference type="GO" id="GO:0016787">
    <property type="term" value="F:hydrolase activity"/>
    <property type="evidence" value="ECO:0007669"/>
    <property type="project" value="UniProtKB-KW"/>
</dbReference>
<dbReference type="GO" id="GO:0009236">
    <property type="term" value="P:cobalamin biosynthetic process"/>
    <property type="evidence" value="ECO:0007669"/>
    <property type="project" value="InterPro"/>
</dbReference>
<dbReference type="PANTHER" id="PTHR37477">
    <property type="entry name" value="COBALT-PRECORRIN-5A HYDROLASE"/>
    <property type="match status" value="1"/>
</dbReference>
<dbReference type="InterPro" id="IPR052553">
    <property type="entry name" value="CbiG_hydrolase"/>
</dbReference>
<protein>
    <submittedName>
        <fullName evidence="2">Cobalt-precorrin 5A hydrolase</fullName>
    </submittedName>
</protein>
<dbReference type="RefSeq" id="WP_090129974.1">
    <property type="nucleotide sequence ID" value="NZ_FOLY01000001.1"/>
</dbReference>
<dbReference type="Proteomes" id="UP000199046">
    <property type="component" value="Unassembled WGS sequence"/>
</dbReference>
<dbReference type="OrthoDB" id="9781023at2"/>
<organism evidence="2 3">
    <name type="scientific">Kushneria avicenniae</name>
    <dbReference type="NCBI Taxonomy" id="402385"/>
    <lineage>
        <taxon>Bacteria</taxon>
        <taxon>Pseudomonadati</taxon>
        <taxon>Pseudomonadota</taxon>
        <taxon>Gammaproteobacteria</taxon>
        <taxon>Oceanospirillales</taxon>
        <taxon>Halomonadaceae</taxon>
        <taxon>Kushneria</taxon>
    </lineage>
</organism>
<name>A0A1I1FPF4_9GAMM</name>
<evidence type="ECO:0000259" key="1">
    <source>
        <dbReference type="Pfam" id="PF01890"/>
    </source>
</evidence>
<dbReference type="PANTHER" id="PTHR37477:SF1">
    <property type="entry name" value="COBALT-PRECORRIN-5A HYDROLASE"/>
    <property type="match status" value="1"/>
</dbReference>
<proteinExistence type="predicted"/>
<keyword evidence="2" id="KW-0378">Hydrolase</keyword>
<evidence type="ECO:0000313" key="2">
    <source>
        <dbReference type="EMBL" id="SFC01317.1"/>
    </source>
</evidence>
<dbReference type="InterPro" id="IPR036518">
    <property type="entry name" value="CobE/GbiG_C_sf"/>
</dbReference>
<accession>A0A1I1FPF4</accession>
<reference evidence="3" key="1">
    <citation type="submission" date="2016-10" db="EMBL/GenBank/DDBJ databases">
        <authorList>
            <person name="Varghese N."/>
            <person name="Submissions S."/>
        </authorList>
    </citation>
    <scope>NUCLEOTIDE SEQUENCE [LARGE SCALE GENOMIC DNA]</scope>
    <source>
        <strain evidence="3">DSM 23439</strain>
    </source>
</reference>
<dbReference type="Pfam" id="PF01890">
    <property type="entry name" value="CbiG_C"/>
    <property type="match status" value="1"/>
</dbReference>
<dbReference type="Gene3D" id="3.30.420.180">
    <property type="entry name" value="CobE/GbiG C-terminal domain"/>
    <property type="match status" value="1"/>
</dbReference>
<dbReference type="AlphaFoldDB" id="A0A1I1FPF4"/>
<keyword evidence="3" id="KW-1185">Reference proteome</keyword>
<feature type="domain" description="CobE/GbiG C-terminal" evidence="1">
    <location>
        <begin position="10"/>
        <end position="133"/>
    </location>
</feature>
<evidence type="ECO:0000313" key="3">
    <source>
        <dbReference type="Proteomes" id="UP000199046"/>
    </source>
</evidence>